<keyword evidence="7" id="KW-1133">Transmembrane helix</keyword>
<organism evidence="10 11">
    <name type="scientific">Patagioenas fasciata monilis</name>
    <dbReference type="NCBI Taxonomy" id="372326"/>
    <lineage>
        <taxon>Eukaryota</taxon>
        <taxon>Metazoa</taxon>
        <taxon>Chordata</taxon>
        <taxon>Craniata</taxon>
        <taxon>Vertebrata</taxon>
        <taxon>Euteleostomi</taxon>
        <taxon>Archelosauria</taxon>
        <taxon>Archosauria</taxon>
        <taxon>Dinosauria</taxon>
        <taxon>Saurischia</taxon>
        <taxon>Theropoda</taxon>
        <taxon>Coelurosauria</taxon>
        <taxon>Aves</taxon>
        <taxon>Neognathae</taxon>
        <taxon>Neoaves</taxon>
        <taxon>Columbimorphae</taxon>
        <taxon>Columbiformes</taxon>
        <taxon>Columbidae</taxon>
        <taxon>Patagioenas</taxon>
    </lineage>
</organism>
<proteinExistence type="inferred from homology"/>
<dbReference type="GO" id="GO:0005743">
    <property type="term" value="C:mitochondrial inner membrane"/>
    <property type="evidence" value="ECO:0007669"/>
    <property type="project" value="UniProtKB-SubCell"/>
</dbReference>
<keyword evidence="4" id="KW-0812">Transmembrane</keyword>
<dbReference type="AlphaFoldDB" id="A0A1V4JPV7"/>
<keyword evidence="5" id="KW-0999">Mitochondrion inner membrane</keyword>
<accession>A0A1V4JPV7</accession>
<dbReference type="GO" id="GO:0045277">
    <property type="term" value="C:respiratory chain complex IV"/>
    <property type="evidence" value="ECO:0007669"/>
    <property type="project" value="InterPro"/>
</dbReference>
<keyword evidence="6" id="KW-0809">Transit peptide</keyword>
<dbReference type="UniPathway" id="UPA00705"/>
<dbReference type="OrthoDB" id="8931496at2759"/>
<evidence type="ECO:0000256" key="7">
    <source>
        <dbReference type="ARBA" id="ARBA00022989"/>
    </source>
</evidence>
<evidence type="ECO:0008006" key="12">
    <source>
        <dbReference type="Google" id="ProtNLM"/>
    </source>
</evidence>
<comment type="similarity">
    <text evidence="3">Belongs to the cytochrome c oxidase VIII family.</text>
</comment>
<name>A0A1V4JPV7_PATFA</name>
<dbReference type="SUPFAM" id="SSF81431">
    <property type="entry name" value="Mitochondrial cytochrome c oxidase subunit VIIIb (aka IX)"/>
    <property type="match status" value="1"/>
</dbReference>
<reference evidence="10 11" key="1">
    <citation type="submission" date="2016-02" db="EMBL/GenBank/DDBJ databases">
        <title>Band-tailed pigeon sequencing and assembly.</title>
        <authorList>
            <person name="Soares A.E."/>
            <person name="Novak B.J."/>
            <person name="Rice E.S."/>
            <person name="O'Connell B."/>
            <person name="Chang D."/>
            <person name="Weber S."/>
            <person name="Shapiro B."/>
        </authorList>
    </citation>
    <scope>NUCLEOTIDE SEQUENCE [LARGE SCALE GENOMIC DNA]</scope>
    <source>
        <strain evidence="10">BTP2013</strain>
        <tissue evidence="10">Blood</tissue>
    </source>
</reference>
<evidence type="ECO:0000256" key="8">
    <source>
        <dbReference type="ARBA" id="ARBA00023128"/>
    </source>
</evidence>
<comment type="subcellular location">
    <subcellularLocation>
        <location evidence="1">Mitochondrion inner membrane</location>
        <topology evidence="1">Single-pass membrane protein</topology>
    </subcellularLocation>
</comment>
<dbReference type="STRING" id="372326.A0A1V4JPV7"/>
<gene>
    <name evidence="10" type="ORF">AV530_013582</name>
</gene>
<evidence type="ECO:0000256" key="6">
    <source>
        <dbReference type="ARBA" id="ARBA00022946"/>
    </source>
</evidence>
<evidence type="ECO:0000256" key="2">
    <source>
        <dbReference type="ARBA" id="ARBA00004673"/>
    </source>
</evidence>
<evidence type="ECO:0000256" key="9">
    <source>
        <dbReference type="ARBA" id="ARBA00023136"/>
    </source>
</evidence>
<keyword evidence="11" id="KW-1185">Reference proteome</keyword>
<dbReference type="InterPro" id="IPR036548">
    <property type="entry name" value="Cyt_c_oxidase_su8_sf"/>
</dbReference>
<evidence type="ECO:0000256" key="3">
    <source>
        <dbReference type="ARBA" id="ARBA00010117"/>
    </source>
</evidence>
<sequence>MRGFQGAARLLVTALRTPRVPRAGVTSKPPEHPLSAAEQAIALSVMAVCFLGPTAWILAHVHHYRSHGD</sequence>
<dbReference type="PANTHER" id="PTHR16717">
    <property type="entry name" value="CYTOCHROME C OXIDASE POLYPEPTIDE VIII"/>
    <property type="match status" value="1"/>
</dbReference>
<evidence type="ECO:0000313" key="10">
    <source>
        <dbReference type="EMBL" id="OPJ74229.1"/>
    </source>
</evidence>
<keyword evidence="8" id="KW-0496">Mitochondrion</keyword>
<dbReference type="InterPro" id="IPR003205">
    <property type="entry name" value="Cyt_c_oxidase_su8"/>
</dbReference>
<comment type="pathway">
    <text evidence="2">Energy metabolism; oxidative phosphorylation.</text>
</comment>
<dbReference type="EMBL" id="LSYS01006880">
    <property type="protein sequence ID" value="OPJ74229.1"/>
    <property type="molecule type" value="Genomic_DNA"/>
</dbReference>
<evidence type="ECO:0000256" key="4">
    <source>
        <dbReference type="ARBA" id="ARBA00022692"/>
    </source>
</evidence>
<evidence type="ECO:0000256" key="1">
    <source>
        <dbReference type="ARBA" id="ARBA00004434"/>
    </source>
</evidence>
<comment type="caution">
    <text evidence="10">The sequence shown here is derived from an EMBL/GenBank/DDBJ whole genome shotgun (WGS) entry which is preliminary data.</text>
</comment>
<dbReference type="FunFam" id="4.10.81.10:FF:000001">
    <property type="entry name" value="Cytochrome c oxidase subunit 8B, mitochondrial"/>
    <property type="match status" value="1"/>
</dbReference>
<dbReference type="PANTHER" id="PTHR16717:SF5">
    <property type="entry name" value="CYTOCHROME C OXIDASE SUBUNIT 8, ISOFORM A"/>
    <property type="match status" value="1"/>
</dbReference>
<dbReference type="GO" id="GO:0006123">
    <property type="term" value="P:mitochondrial electron transport, cytochrome c to oxygen"/>
    <property type="evidence" value="ECO:0007669"/>
    <property type="project" value="InterPro"/>
</dbReference>
<dbReference type="Proteomes" id="UP000190648">
    <property type="component" value="Unassembled WGS sequence"/>
</dbReference>
<evidence type="ECO:0000256" key="5">
    <source>
        <dbReference type="ARBA" id="ARBA00022792"/>
    </source>
</evidence>
<dbReference type="Pfam" id="PF02285">
    <property type="entry name" value="COX8"/>
    <property type="match status" value="1"/>
</dbReference>
<keyword evidence="9" id="KW-0472">Membrane</keyword>
<protein>
    <recommendedName>
        <fullName evidence="12">Cytochrome c oxidase subunit 8B, mitochondrial</fullName>
    </recommendedName>
</protein>
<dbReference type="Gene3D" id="4.10.81.10">
    <property type="entry name" value="Cytochrome c oxidase, subunit 8"/>
    <property type="match status" value="1"/>
</dbReference>
<evidence type="ECO:0000313" key="11">
    <source>
        <dbReference type="Proteomes" id="UP000190648"/>
    </source>
</evidence>